<dbReference type="OrthoDB" id="3821113at2759"/>
<dbReference type="EMBL" id="GL882885">
    <property type="protein sequence ID" value="EGF79654.1"/>
    <property type="molecule type" value="Genomic_DNA"/>
</dbReference>
<reference evidence="1 2" key="1">
    <citation type="submission" date="2009-12" db="EMBL/GenBank/DDBJ databases">
        <title>The draft genome of Batrachochytrium dendrobatidis.</title>
        <authorList>
            <consortium name="US DOE Joint Genome Institute (JGI-PGF)"/>
            <person name="Kuo A."/>
            <person name="Salamov A."/>
            <person name="Schmutz J."/>
            <person name="Lucas S."/>
            <person name="Pitluck S."/>
            <person name="Rosenblum E."/>
            <person name="Stajich J."/>
            <person name="Eisen M."/>
            <person name="Grigoriev I.V."/>
        </authorList>
    </citation>
    <scope>NUCLEOTIDE SEQUENCE [LARGE SCALE GENOMIC DNA]</scope>
    <source>
        <strain evidence="2">JAM81 / FGSC 10211</strain>
    </source>
</reference>
<dbReference type="GeneID" id="18243472"/>
<dbReference type="PANTHER" id="PTHR34561:SF1">
    <property type="entry name" value="NADH DEHYDROGENASE [UBIQUINONE] 1 ALPHA SUBCOMPLEX ASSEMBLY FACTOR 8"/>
    <property type="match status" value="1"/>
</dbReference>
<proteinExistence type="predicted"/>
<protein>
    <recommendedName>
        <fullName evidence="3">CHCH domain-containing protein</fullName>
    </recommendedName>
</protein>
<dbReference type="GO" id="GO:0005739">
    <property type="term" value="C:mitochondrion"/>
    <property type="evidence" value="ECO:0000318"/>
    <property type="project" value="GO_Central"/>
</dbReference>
<dbReference type="Proteomes" id="UP000007241">
    <property type="component" value="Unassembled WGS sequence"/>
</dbReference>
<gene>
    <name evidence="1" type="ORF">BATDEDRAFT_89384</name>
</gene>
<dbReference type="InParanoid" id="F4P4N7"/>
<accession>F4P4N7</accession>
<evidence type="ECO:0000313" key="2">
    <source>
        <dbReference type="Proteomes" id="UP000007241"/>
    </source>
</evidence>
<dbReference type="PANTHER" id="PTHR34561">
    <property type="entry name" value="NADH DEHYDROGENASE [UBIQUINONE] 1 ALPHA SUBCOMPLEX ASSEMBLY FACTOR 8"/>
    <property type="match status" value="1"/>
</dbReference>
<dbReference type="InterPro" id="IPR034595">
    <property type="entry name" value="NDUFAF8"/>
</dbReference>
<evidence type="ECO:0008006" key="3">
    <source>
        <dbReference type="Google" id="ProtNLM"/>
    </source>
</evidence>
<organism evidence="1 2">
    <name type="scientific">Batrachochytrium dendrobatidis (strain JAM81 / FGSC 10211)</name>
    <name type="common">Frog chytrid fungus</name>
    <dbReference type="NCBI Taxonomy" id="684364"/>
    <lineage>
        <taxon>Eukaryota</taxon>
        <taxon>Fungi</taxon>
        <taxon>Fungi incertae sedis</taxon>
        <taxon>Chytridiomycota</taxon>
        <taxon>Chytridiomycota incertae sedis</taxon>
        <taxon>Chytridiomycetes</taxon>
        <taxon>Rhizophydiales</taxon>
        <taxon>Rhizophydiales incertae sedis</taxon>
        <taxon>Batrachochytrium</taxon>
    </lineage>
</organism>
<sequence length="63" mass="6753">MTKPVSTTQRGVLRLAKALGSCSETAAVYGACISKTFADTQQGSCSVEFAAFKECYTIALRRK</sequence>
<evidence type="ECO:0000313" key="1">
    <source>
        <dbReference type="EMBL" id="EGF79654.1"/>
    </source>
</evidence>
<name>F4P4N7_BATDJ</name>
<dbReference type="AlphaFoldDB" id="F4P4N7"/>
<dbReference type="RefSeq" id="XP_006679633.1">
    <property type="nucleotide sequence ID" value="XM_006679570.1"/>
</dbReference>
<dbReference type="HOGENOM" id="CLU_188562_1_0_1"/>
<keyword evidence="2" id="KW-1185">Reference proteome</keyword>
<dbReference type="GO" id="GO:0032981">
    <property type="term" value="P:mitochondrial respiratory chain complex I assembly"/>
    <property type="evidence" value="ECO:0000318"/>
    <property type="project" value="GO_Central"/>
</dbReference>